<dbReference type="Gene3D" id="1.10.10.10">
    <property type="entry name" value="Winged helix-like DNA-binding domain superfamily/Winged helix DNA-binding domain"/>
    <property type="match status" value="1"/>
</dbReference>
<dbReference type="PROSITE" id="PS50931">
    <property type="entry name" value="HTH_LYSR"/>
    <property type="match status" value="1"/>
</dbReference>
<dbReference type="InterPro" id="IPR036388">
    <property type="entry name" value="WH-like_DNA-bd_sf"/>
</dbReference>
<evidence type="ECO:0000259" key="5">
    <source>
        <dbReference type="PROSITE" id="PS50931"/>
    </source>
</evidence>
<dbReference type="EMBL" id="CP155573">
    <property type="protein sequence ID" value="XFO69006.1"/>
    <property type="molecule type" value="Genomic_DNA"/>
</dbReference>
<dbReference type="PANTHER" id="PTHR30346:SF0">
    <property type="entry name" value="HCA OPERON TRANSCRIPTIONAL ACTIVATOR HCAR"/>
    <property type="match status" value="1"/>
</dbReference>
<dbReference type="SUPFAM" id="SSF46785">
    <property type="entry name" value="Winged helix' DNA-binding domain"/>
    <property type="match status" value="1"/>
</dbReference>
<feature type="domain" description="HTH lysR-type" evidence="5">
    <location>
        <begin position="1"/>
        <end position="58"/>
    </location>
</feature>
<dbReference type="Pfam" id="PF03466">
    <property type="entry name" value="LysR_substrate"/>
    <property type="match status" value="1"/>
</dbReference>
<evidence type="ECO:0000313" key="7">
    <source>
        <dbReference type="Proteomes" id="UP000216752"/>
    </source>
</evidence>
<dbReference type="CDD" id="cd08414">
    <property type="entry name" value="PBP2_LTTR_aromatics_like"/>
    <property type="match status" value="1"/>
</dbReference>
<dbReference type="PANTHER" id="PTHR30346">
    <property type="entry name" value="TRANSCRIPTIONAL DUAL REGULATOR HCAR-RELATED"/>
    <property type="match status" value="1"/>
</dbReference>
<dbReference type="Gene3D" id="3.40.190.10">
    <property type="entry name" value="Periplasmic binding protein-like II"/>
    <property type="match status" value="2"/>
</dbReference>
<name>A0ABZ3ITH7_9FIRM</name>
<dbReference type="Proteomes" id="UP000216752">
    <property type="component" value="Chromosome"/>
</dbReference>
<organism evidence="6 7">
    <name type="scientific">Sporomusa silvacetica DSM 10669</name>
    <dbReference type="NCBI Taxonomy" id="1123289"/>
    <lineage>
        <taxon>Bacteria</taxon>
        <taxon>Bacillati</taxon>
        <taxon>Bacillota</taxon>
        <taxon>Negativicutes</taxon>
        <taxon>Selenomonadales</taxon>
        <taxon>Sporomusaceae</taxon>
        <taxon>Sporomusa</taxon>
    </lineage>
</organism>
<evidence type="ECO:0000256" key="1">
    <source>
        <dbReference type="ARBA" id="ARBA00009437"/>
    </source>
</evidence>
<dbReference type="InterPro" id="IPR005119">
    <property type="entry name" value="LysR_subst-bd"/>
</dbReference>
<evidence type="ECO:0000256" key="2">
    <source>
        <dbReference type="ARBA" id="ARBA00023015"/>
    </source>
</evidence>
<reference evidence="6" key="1">
    <citation type="submission" date="2024-05" db="EMBL/GenBank/DDBJ databases">
        <title>Isolation and characterization of Sporomusa carbonis sp. nov., a carboxydotrophic hydrogenogen in the genus of Sporomusa isolated from a charcoal burning pile.</title>
        <authorList>
            <person name="Boeer T."/>
            <person name="Rosenbaum F."/>
            <person name="Eysell L."/>
            <person name="Mueller V."/>
            <person name="Daniel R."/>
            <person name="Poehlein A."/>
        </authorList>
    </citation>
    <scope>NUCLEOTIDE SEQUENCE [LARGE SCALE GENOMIC DNA]</scope>
    <source>
        <strain evidence="6">DSM 10669</strain>
    </source>
</reference>
<keyword evidence="4" id="KW-0804">Transcription</keyword>
<dbReference type="SUPFAM" id="SSF53850">
    <property type="entry name" value="Periplasmic binding protein-like II"/>
    <property type="match status" value="1"/>
</dbReference>
<dbReference type="InterPro" id="IPR000847">
    <property type="entry name" value="LysR_HTH_N"/>
</dbReference>
<keyword evidence="3" id="KW-0238">DNA-binding</keyword>
<sequence length="293" mass="33075">MDIRLMKEFICLAEQLNFSKAASRLYVSQSVLSRHIANLEKNLGVQLFIRDTQSVQLTASGEFVRDEFAAVVAKYDEAIRKINQMLSGIVGELRVGFLERAVKKILPDLITQFRSMYPNISLQLNQYNMGPLAQALKREEIDIAFSLLFDQTEKGYNSKTLYRDSLAIVLPKNHLFAGKKVISLADLAHEPFIFAGKDESPGMFKRVIELCRANGFSPNIIKQYSFPENALLMVKTGLGIAILSRHMESPDSDLWFGSIEGDNTKFDVVITWRTANTNPALQLFLKLLDSITF</sequence>
<keyword evidence="7" id="KW-1185">Reference proteome</keyword>
<dbReference type="PRINTS" id="PR00039">
    <property type="entry name" value="HTHLYSR"/>
</dbReference>
<accession>A0ABZ3ITH7</accession>
<protein>
    <submittedName>
        <fullName evidence="6">HTH-type transcriptional regulator GltC</fullName>
    </submittedName>
</protein>
<dbReference type="Pfam" id="PF00126">
    <property type="entry name" value="HTH_1"/>
    <property type="match status" value="1"/>
</dbReference>
<proteinExistence type="inferred from homology"/>
<keyword evidence="2" id="KW-0805">Transcription regulation</keyword>
<evidence type="ECO:0000256" key="4">
    <source>
        <dbReference type="ARBA" id="ARBA00023163"/>
    </source>
</evidence>
<comment type="similarity">
    <text evidence="1">Belongs to the LysR transcriptional regulatory family.</text>
</comment>
<dbReference type="InterPro" id="IPR036390">
    <property type="entry name" value="WH_DNA-bd_sf"/>
</dbReference>
<evidence type="ECO:0000256" key="3">
    <source>
        <dbReference type="ARBA" id="ARBA00023125"/>
    </source>
</evidence>
<gene>
    <name evidence="6" type="primary">gltC_6</name>
    <name evidence="6" type="ORF">SPSIL_052340</name>
</gene>
<evidence type="ECO:0000313" key="6">
    <source>
        <dbReference type="EMBL" id="XFO69006.1"/>
    </source>
</evidence>